<dbReference type="InterPro" id="IPR036388">
    <property type="entry name" value="WH-like_DNA-bd_sf"/>
</dbReference>
<dbReference type="SUPFAM" id="SSF46785">
    <property type="entry name" value="Winged helix' DNA-binding domain"/>
    <property type="match status" value="1"/>
</dbReference>
<accession>A0AAE3GHP3</accession>
<dbReference type="AlphaFoldDB" id="A0AAE3GHP3"/>
<dbReference type="Proteomes" id="UP001206128">
    <property type="component" value="Unassembled WGS sequence"/>
</dbReference>
<dbReference type="EMBL" id="JAMTCK010000013">
    <property type="protein sequence ID" value="MCP2168422.1"/>
    <property type="molecule type" value="Genomic_DNA"/>
</dbReference>
<organism evidence="1 2">
    <name type="scientific">Goodfellowiella coeruleoviolacea</name>
    <dbReference type="NCBI Taxonomy" id="334858"/>
    <lineage>
        <taxon>Bacteria</taxon>
        <taxon>Bacillati</taxon>
        <taxon>Actinomycetota</taxon>
        <taxon>Actinomycetes</taxon>
        <taxon>Pseudonocardiales</taxon>
        <taxon>Pseudonocardiaceae</taxon>
        <taxon>Goodfellowiella</taxon>
    </lineage>
</organism>
<sequence length="174" mass="19035">MAAQPAARRTARRQASRAEAAALASDVRLRIIRLTTHRALTNKEIAGRLGKDPATTLHHVRKLVATGFLEALPERRGTRGAREIPYRSTGLSWHLDGGGTETGVDEAVLGAFLGEVAEVGPAALTQTRLILELDEHHRAELERRLHTLLDEFAARPVDPDGERVAVYLALYPGR</sequence>
<protein>
    <submittedName>
        <fullName evidence="1">Helix-turn-helix domain-containing protein</fullName>
    </submittedName>
</protein>
<dbReference type="Pfam" id="PF12840">
    <property type="entry name" value="HTH_20"/>
    <property type="match status" value="1"/>
</dbReference>
<dbReference type="InterPro" id="IPR036390">
    <property type="entry name" value="WH_DNA-bd_sf"/>
</dbReference>
<dbReference type="Gene3D" id="1.10.10.10">
    <property type="entry name" value="Winged helix-like DNA-binding domain superfamily/Winged helix DNA-binding domain"/>
    <property type="match status" value="1"/>
</dbReference>
<name>A0AAE3GHP3_9PSEU</name>
<evidence type="ECO:0000313" key="2">
    <source>
        <dbReference type="Proteomes" id="UP001206128"/>
    </source>
</evidence>
<comment type="caution">
    <text evidence="1">The sequence shown here is derived from an EMBL/GenBank/DDBJ whole genome shotgun (WGS) entry which is preliminary data.</text>
</comment>
<reference evidence="1" key="1">
    <citation type="submission" date="2022-06" db="EMBL/GenBank/DDBJ databases">
        <title>Genomic Encyclopedia of Archaeal and Bacterial Type Strains, Phase II (KMG-II): from individual species to whole genera.</title>
        <authorList>
            <person name="Goeker M."/>
        </authorList>
    </citation>
    <scope>NUCLEOTIDE SEQUENCE</scope>
    <source>
        <strain evidence="1">DSM 43935</strain>
    </source>
</reference>
<keyword evidence="2" id="KW-1185">Reference proteome</keyword>
<dbReference type="RefSeq" id="WP_253776232.1">
    <property type="nucleotide sequence ID" value="NZ_JAMTCK010000013.1"/>
</dbReference>
<proteinExistence type="predicted"/>
<evidence type="ECO:0000313" key="1">
    <source>
        <dbReference type="EMBL" id="MCP2168422.1"/>
    </source>
</evidence>
<dbReference type="CDD" id="cd00090">
    <property type="entry name" value="HTH_ARSR"/>
    <property type="match status" value="1"/>
</dbReference>
<gene>
    <name evidence="1" type="ORF">LX83_005300</name>
</gene>
<dbReference type="InterPro" id="IPR011991">
    <property type="entry name" value="ArsR-like_HTH"/>
</dbReference>